<feature type="region of interest" description="Disordered" evidence="9">
    <location>
        <begin position="445"/>
        <end position="466"/>
    </location>
</feature>
<dbReference type="InterPro" id="IPR005702">
    <property type="entry name" value="Wzc-like_C"/>
</dbReference>
<proteinExistence type="inferred from homology"/>
<evidence type="ECO:0000256" key="4">
    <source>
        <dbReference type="ARBA" id="ARBA00022692"/>
    </source>
</evidence>
<dbReference type="EMBL" id="JAHLQI010000002">
    <property type="protein sequence ID" value="MBU5490239.1"/>
    <property type="molecule type" value="Genomic_DNA"/>
</dbReference>
<evidence type="ECO:0000256" key="3">
    <source>
        <dbReference type="ARBA" id="ARBA00022475"/>
    </source>
</evidence>
<evidence type="ECO:0000256" key="7">
    <source>
        <dbReference type="ARBA" id="ARBA00022989"/>
    </source>
</evidence>
<dbReference type="Proteomes" id="UP000783588">
    <property type="component" value="Unassembled WGS sequence"/>
</dbReference>
<dbReference type="InterPro" id="IPR033756">
    <property type="entry name" value="YlxH/NBP35"/>
</dbReference>
<comment type="caution">
    <text evidence="12">The sequence shown here is derived from an EMBL/GenBank/DDBJ whole genome shotgun (WGS) entry which is preliminary data.</text>
</comment>
<dbReference type="CDD" id="cd05387">
    <property type="entry name" value="BY-kinase"/>
    <property type="match status" value="1"/>
</dbReference>
<organism evidence="12 13">
    <name type="scientific">Butyricicoccus intestinisimiae</name>
    <dbReference type="NCBI Taxonomy" id="2841509"/>
    <lineage>
        <taxon>Bacteria</taxon>
        <taxon>Bacillati</taxon>
        <taxon>Bacillota</taxon>
        <taxon>Clostridia</taxon>
        <taxon>Eubacteriales</taxon>
        <taxon>Butyricicoccaceae</taxon>
        <taxon>Butyricicoccus</taxon>
    </lineage>
</organism>
<keyword evidence="6" id="KW-0067">ATP-binding</keyword>
<sequence>MEQNLTKQIDIFSILRDVLHEWATILLFAVSVSLLTNVAVVQTYQPEYTAKAIFTVSAKSTNNTIYQDLSSAEDLAKRFTQLLDSTVLKKTVAKDLGQDTFTAETSVKQIEKTNMVELNVSANSAMDAYRTIRSIMSNYNTVSDYVLGNVIMYVIQQPSIPLAPINSRSPIKPMAYAFFLALALGIFYIAVLSYRRDTVKNAHQVREKVDAKLLGSISHERVRRQKNKEHPSMLMDNPLRSFAFVESNRMMASRVRSRMDRKQAKVALITSVAENEGKSTVAANLAMALAKEGKHVLLIDCDFRKPSQYKIFQRPEHESIDLLQELRRGTAERVAMPYKTTAMYVLFNSKANDSAELVMESGELRQMIHRYRAQMDYIILDTAPLALVSDTEEMARLADTTILVVREDAVLASKINDCIDILNQTDAPVLGCVLNNSMSGKVRSSASKTSEHAHVSYGGHYGKTAK</sequence>
<keyword evidence="4 10" id="KW-0812">Transmembrane</keyword>
<dbReference type="Pfam" id="PF10609">
    <property type="entry name" value="ParA"/>
    <property type="match status" value="1"/>
</dbReference>
<dbReference type="RefSeq" id="WP_216469874.1">
    <property type="nucleotide sequence ID" value="NZ_JAHLQI010000002.1"/>
</dbReference>
<gene>
    <name evidence="12" type="ORF">KQI75_06325</name>
</gene>
<evidence type="ECO:0000313" key="13">
    <source>
        <dbReference type="Proteomes" id="UP000783588"/>
    </source>
</evidence>
<comment type="subcellular location">
    <subcellularLocation>
        <location evidence="1">Cell membrane</location>
        <topology evidence="1">Multi-pass membrane protein</topology>
    </subcellularLocation>
</comment>
<evidence type="ECO:0000256" key="6">
    <source>
        <dbReference type="ARBA" id="ARBA00022840"/>
    </source>
</evidence>
<comment type="similarity">
    <text evidence="2">Belongs to the CpsC/CapA family.</text>
</comment>
<evidence type="ECO:0000259" key="11">
    <source>
        <dbReference type="Pfam" id="PF02706"/>
    </source>
</evidence>
<keyword evidence="5" id="KW-0547">Nucleotide-binding</keyword>
<protein>
    <submittedName>
        <fullName evidence="12">P-loop NTPase</fullName>
    </submittedName>
</protein>
<feature type="transmembrane region" description="Helical" evidence="10">
    <location>
        <begin position="175"/>
        <end position="194"/>
    </location>
</feature>
<evidence type="ECO:0000256" key="2">
    <source>
        <dbReference type="ARBA" id="ARBA00006683"/>
    </source>
</evidence>
<feature type="transmembrane region" description="Helical" evidence="10">
    <location>
        <begin position="22"/>
        <end position="41"/>
    </location>
</feature>
<evidence type="ECO:0000256" key="1">
    <source>
        <dbReference type="ARBA" id="ARBA00004651"/>
    </source>
</evidence>
<reference evidence="12 13" key="1">
    <citation type="submission" date="2021-06" db="EMBL/GenBank/DDBJ databases">
        <authorList>
            <person name="Sun Q."/>
            <person name="Li D."/>
        </authorList>
    </citation>
    <scope>NUCLEOTIDE SEQUENCE [LARGE SCALE GENOMIC DNA]</scope>
    <source>
        <strain evidence="12 13">MSJd-7</strain>
    </source>
</reference>
<evidence type="ECO:0000256" key="5">
    <source>
        <dbReference type="ARBA" id="ARBA00022741"/>
    </source>
</evidence>
<dbReference type="PANTHER" id="PTHR32309">
    <property type="entry name" value="TYROSINE-PROTEIN KINASE"/>
    <property type="match status" value="1"/>
</dbReference>
<keyword evidence="13" id="KW-1185">Reference proteome</keyword>
<dbReference type="InterPro" id="IPR003856">
    <property type="entry name" value="LPS_length_determ_N"/>
</dbReference>
<keyword evidence="7 10" id="KW-1133">Transmembrane helix</keyword>
<feature type="domain" description="Polysaccharide chain length determinant N-terminal" evidence="11">
    <location>
        <begin position="8"/>
        <end position="96"/>
    </location>
</feature>
<evidence type="ECO:0000313" key="12">
    <source>
        <dbReference type="EMBL" id="MBU5490239.1"/>
    </source>
</evidence>
<evidence type="ECO:0000256" key="10">
    <source>
        <dbReference type="SAM" id="Phobius"/>
    </source>
</evidence>
<evidence type="ECO:0000256" key="8">
    <source>
        <dbReference type="ARBA" id="ARBA00023136"/>
    </source>
</evidence>
<name>A0ABS6ETP5_9FIRM</name>
<accession>A0ABS6ETP5</accession>
<keyword evidence="8 10" id="KW-0472">Membrane</keyword>
<dbReference type="Pfam" id="PF02706">
    <property type="entry name" value="Wzz"/>
    <property type="match status" value="1"/>
</dbReference>
<evidence type="ECO:0000256" key="9">
    <source>
        <dbReference type="SAM" id="MobiDB-lite"/>
    </source>
</evidence>
<keyword evidence="3" id="KW-1003">Cell membrane</keyword>
<dbReference type="PANTHER" id="PTHR32309:SF31">
    <property type="entry name" value="CAPSULAR EXOPOLYSACCHARIDE FAMILY"/>
    <property type="match status" value="1"/>
</dbReference>
<dbReference type="InterPro" id="IPR050445">
    <property type="entry name" value="Bact_polysacc_biosynth/exp"/>
</dbReference>